<evidence type="ECO:0000313" key="1">
    <source>
        <dbReference type="EMBL" id="RAR86481.1"/>
    </source>
</evidence>
<accession>A0A328ZKP5</accession>
<sequence length="143" mass="16024">MDELERALAEYLEKNFSHGDSVAVRQLRDQVAARYISEALPLSVALAVVRRFVSGMVRRRMLERVGSGVYAYWPEGRTSLDDTVVFDRKVVGRELVPPPAFPFFRPNALSAFESVQALARSSQFLVQSDLADVNIEAMQGFSL</sequence>
<keyword evidence="2" id="KW-1185">Reference proteome</keyword>
<comment type="caution">
    <text evidence="1">The sequence shown here is derived from an EMBL/GenBank/DDBJ whole genome shotgun (WGS) entry which is preliminary data.</text>
</comment>
<proteinExistence type="predicted"/>
<protein>
    <submittedName>
        <fullName evidence="1">Uncharacterized protein</fullName>
    </submittedName>
</protein>
<gene>
    <name evidence="1" type="ORF">AX018_100167</name>
</gene>
<dbReference type="EMBL" id="QLTA01000001">
    <property type="protein sequence ID" value="RAR86481.1"/>
    <property type="molecule type" value="Genomic_DNA"/>
</dbReference>
<name>A0A328ZKP5_9BURK</name>
<dbReference type="RefSeq" id="WP_111875269.1">
    <property type="nucleotide sequence ID" value="NZ_CBCSGC010000037.1"/>
</dbReference>
<reference evidence="1 2" key="1">
    <citation type="submission" date="2018-06" db="EMBL/GenBank/DDBJ databases">
        <title>Genomic Encyclopedia of Archaeal and Bacterial Type Strains, Phase II (KMG-II): from individual species to whole genera.</title>
        <authorList>
            <person name="Goeker M."/>
        </authorList>
    </citation>
    <scope>NUCLEOTIDE SEQUENCE [LARGE SCALE GENOMIC DNA]</scope>
    <source>
        <strain evidence="1 2">CFPB 3232</strain>
    </source>
</reference>
<dbReference type="AlphaFoldDB" id="A0A328ZKP5"/>
<dbReference type="Proteomes" id="UP000248856">
    <property type="component" value="Unassembled WGS sequence"/>
</dbReference>
<organism evidence="1 2">
    <name type="scientific">Paracidovorax anthurii</name>
    <dbReference type="NCBI Taxonomy" id="78229"/>
    <lineage>
        <taxon>Bacteria</taxon>
        <taxon>Pseudomonadati</taxon>
        <taxon>Pseudomonadota</taxon>
        <taxon>Betaproteobacteria</taxon>
        <taxon>Burkholderiales</taxon>
        <taxon>Comamonadaceae</taxon>
        <taxon>Paracidovorax</taxon>
    </lineage>
</organism>
<evidence type="ECO:0000313" key="2">
    <source>
        <dbReference type="Proteomes" id="UP000248856"/>
    </source>
</evidence>